<name>A0ABW6NRU9_9NOCA</name>
<dbReference type="InterPro" id="IPR044857">
    <property type="entry name" value="T7SS_EccB_R1"/>
</dbReference>
<dbReference type="InterPro" id="IPR042485">
    <property type="entry name" value="T7SS_EccB_R3"/>
</dbReference>
<dbReference type="Proteomes" id="UP001601521">
    <property type="component" value="Unassembled WGS sequence"/>
</dbReference>
<dbReference type="EMBL" id="JBIALX010000020">
    <property type="protein sequence ID" value="MFF0457869.1"/>
    <property type="molecule type" value="Genomic_DNA"/>
</dbReference>
<keyword evidence="12" id="KW-1185">Reference proteome</keyword>
<evidence type="ECO:0000256" key="10">
    <source>
        <dbReference type="SAM" id="Phobius"/>
    </source>
</evidence>
<evidence type="ECO:0000313" key="12">
    <source>
        <dbReference type="Proteomes" id="UP001601521"/>
    </source>
</evidence>
<keyword evidence="4 10" id="KW-0812">Transmembrane</keyword>
<keyword evidence="6" id="KW-0378">Hydrolase</keyword>
<evidence type="ECO:0000256" key="9">
    <source>
        <dbReference type="ARBA" id="ARBA00023136"/>
    </source>
</evidence>
<dbReference type="PANTHER" id="PTHR40765:SF2">
    <property type="entry name" value="ESX-2 SECRETION SYSTEM ATPASE ECCB2"/>
    <property type="match status" value="1"/>
</dbReference>
<keyword evidence="3" id="KW-1003">Cell membrane</keyword>
<evidence type="ECO:0000256" key="3">
    <source>
        <dbReference type="ARBA" id="ARBA00022475"/>
    </source>
</evidence>
<dbReference type="NCBIfam" id="TIGR03919">
    <property type="entry name" value="T7SS_EccB"/>
    <property type="match status" value="1"/>
</dbReference>
<keyword evidence="5" id="KW-0547">Nucleotide-binding</keyword>
<protein>
    <submittedName>
        <fullName evidence="11">Type VII secretion protein EccB</fullName>
    </submittedName>
</protein>
<dbReference type="RefSeq" id="WP_387255224.1">
    <property type="nucleotide sequence ID" value="NZ_JBIALX010000020.1"/>
</dbReference>
<evidence type="ECO:0000256" key="7">
    <source>
        <dbReference type="ARBA" id="ARBA00022840"/>
    </source>
</evidence>
<keyword evidence="9 10" id="KW-0472">Membrane</keyword>
<dbReference type="Pfam" id="PF05108">
    <property type="entry name" value="T7SS_ESX1_EccB"/>
    <property type="match status" value="1"/>
</dbReference>
<evidence type="ECO:0000256" key="8">
    <source>
        <dbReference type="ARBA" id="ARBA00022989"/>
    </source>
</evidence>
<dbReference type="Gene3D" id="3.30.2390.20">
    <property type="entry name" value="Type VII secretion system EccB, repeat 1 domain"/>
    <property type="match status" value="1"/>
</dbReference>
<dbReference type="PANTHER" id="PTHR40765">
    <property type="entry name" value="ESX-2 SECRETION SYSTEM ATPASE ECCB2"/>
    <property type="match status" value="1"/>
</dbReference>
<comment type="similarity">
    <text evidence="2">Belongs to the EccB family.</text>
</comment>
<evidence type="ECO:0000256" key="4">
    <source>
        <dbReference type="ARBA" id="ARBA00022692"/>
    </source>
</evidence>
<evidence type="ECO:0000256" key="1">
    <source>
        <dbReference type="ARBA" id="ARBA00004162"/>
    </source>
</evidence>
<evidence type="ECO:0000313" key="11">
    <source>
        <dbReference type="EMBL" id="MFF0457869.1"/>
    </source>
</evidence>
<comment type="caution">
    <text evidence="11">The sequence shown here is derived from an EMBL/GenBank/DDBJ whole genome shotgun (WGS) entry which is preliminary data.</text>
</comment>
<comment type="subcellular location">
    <subcellularLocation>
        <location evidence="1">Cell membrane</location>
        <topology evidence="1">Single-pass membrane protein</topology>
    </subcellularLocation>
</comment>
<reference evidence="11 12" key="1">
    <citation type="submission" date="2024-10" db="EMBL/GenBank/DDBJ databases">
        <title>The Natural Products Discovery Center: Release of the First 8490 Sequenced Strains for Exploring Actinobacteria Biosynthetic Diversity.</title>
        <authorList>
            <person name="Kalkreuter E."/>
            <person name="Kautsar S.A."/>
            <person name="Yang D."/>
            <person name="Bader C.D."/>
            <person name="Teijaro C.N."/>
            <person name="Fluegel L."/>
            <person name="Davis C.M."/>
            <person name="Simpson J.R."/>
            <person name="Lauterbach L."/>
            <person name="Steele A.D."/>
            <person name="Gui C."/>
            <person name="Meng S."/>
            <person name="Li G."/>
            <person name="Viehrig K."/>
            <person name="Ye F."/>
            <person name="Su P."/>
            <person name="Kiefer A.F."/>
            <person name="Nichols A."/>
            <person name="Cepeda A.J."/>
            <person name="Yan W."/>
            <person name="Fan B."/>
            <person name="Jiang Y."/>
            <person name="Adhikari A."/>
            <person name="Zheng C.-J."/>
            <person name="Schuster L."/>
            <person name="Cowan T.M."/>
            <person name="Smanski M.J."/>
            <person name="Chevrette M.G."/>
            <person name="De Carvalho L.P.S."/>
            <person name="Shen B."/>
        </authorList>
    </citation>
    <scope>NUCLEOTIDE SEQUENCE [LARGE SCALE GENOMIC DNA]</scope>
    <source>
        <strain evidence="11 12">NPDC004550</strain>
    </source>
</reference>
<proteinExistence type="inferred from homology"/>
<accession>A0ABW6NRU9</accession>
<gene>
    <name evidence="11" type="primary">eccB</name>
    <name evidence="11" type="ORF">ACFYTH_31300</name>
</gene>
<keyword evidence="8 10" id="KW-1133">Transmembrane helix</keyword>
<feature type="transmembrane region" description="Helical" evidence="10">
    <location>
        <begin position="43"/>
        <end position="65"/>
    </location>
</feature>
<sequence length="522" mass="53809">MARFRVVTKHQISGWRFLLRRIEHALVRRDASMVDDPQRGRSTALSIGIALACVVVAGAAVMAFFKPAKQVGQANIVSDKDSGALFVKVDNRLYPALNLSSARLITGMPANPVPVSRDELAKYPRGPWVGIPGAPGVMSDTGGRDSSWAVCDTARIGAAAPVDQRTGLPTAGAGVRTTVIGGALTVQPEGDGAIRDLGADEARLLRQDDDTWLVYNNGDHGVVRAAINLADSAVTLALGIDATAPVSEASRGLIAAIPEVPPLRVPEVPGAGEPAVLKGGISAPVGSVVTVSNPGRGASYYLVSQSGLVQVGSVLAAMIRNSNSRGAVASMTVGPDAVAQNLRPGSWPGTSTYPSRPVTLADPEKFGVTCFHWSRGATEANAVTRALVGRQLPLPVAEQSQVVPLVTAPTSHGATADAAYLPRSSGRFVQLTGSDPNSPLRESLFWISDSGVRYGINVGTGSGDHTLAALGLQAPVPAPWSIVSLFAVGPTLSTADARIQHDGIAPDKAAVGLPEKTGGGTS</sequence>
<evidence type="ECO:0000256" key="5">
    <source>
        <dbReference type="ARBA" id="ARBA00022741"/>
    </source>
</evidence>
<keyword evidence="7" id="KW-0067">ATP-binding</keyword>
<dbReference type="Gene3D" id="2.40.50.910">
    <property type="entry name" value="Type VII secretion system EccB, repeat 3 domain"/>
    <property type="match status" value="1"/>
</dbReference>
<dbReference type="InterPro" id="IPR007795">
    <property type="entry name" value="T7SS_EccB"/>
</dbReference>
<evidence type="ECO:0000256" key="6">
    <source>
        <dbReference type="ARBA" id="ARBA00022801"/>
    </source>
</evidence>
<organism evidence="11 12">
    <name type="scientific">Nocardia africana</name>
    <dbReference type="NCBI Taxonomy" id="134964"/>
    <lineage>
        <taxon>Bacteria</taxon>
        <taxon>Bacillati</taxon>
        <taxon>Actinomycetota</taxon>
        <taxon>Actinomycetes</taxon>
        <taxon>Mycobacteriales</taxon>
        <taxon>Nocardiaceae</taxon>
        <taxon>Nocardia</taxon>
    </lineage>
</organism>
<evidence type="ECO:0000256" key="2">
    <source>
        <dbReference type="ARBA" id="ARBA00008149"/>
    </source>
</evidence>